<protein>
    <submittedName>
        <fullName evidence="1">Uncharacterized protein</fullName>
    </submittedName>
</protein>
<organism evidence="1 2">
    <name type="scientific">Penicillium subrubescens</name>
    <dbReference type="NCBI Taxonomy" id="1316194"/>
    <lineage>
        <taxon>Eukaryota</taxon>
        <taxon>Fungi</taxon>
        <taxon>Dikarya</taxon>
        <taxon>Ascomycota</taxon>
        <taxon>Pezizomycotina</taxon>
        <taxon>Eurotiomycetes</taxon>
        <taxon>Eurotiomycetidae</taxon>
        <taxon>Eurotiales</taxon>
        <taxon>Aspergillaceae</taxon>
        <taxon>Penicillium</taxon>
    </lineage>
</organism>
<sequence length="88" mass="10017">MSARPFFISLAIGALSRHQIFAKRSTRTGIGIGGSGGWTINWVKEITIPRTGYRLPFENVSRICEETAYWLEQEVARWSEDEARISQD</sequence>
<proteinExistence type="predicted"/>
<comment type="caution">
    <text evidence="1">The sequence shown here is derived from an EMBL/GenBank/DDBJ whole genome shotgun (WGS) entry which is preliminary data.</text>
</comment>
<dbReference type="AlphaFoldDB" id="A0A1Q5UQL8"/>
<reference evidence="1 2" key="1">
    <citation type="submission" date="2016-10" db="EMBL/GenBank/DDBJ databases">
        <title>Genome sequence of the ascomycete fungus Penicillium subrubescens.</title>
        <authorList>
            <person name="De Vries R.P."/>
            <person name="Peng M."/>
            <person name="Dilokpimol A."/>
            <person name="Hilden K."/>
            <person name="Makela M.R."/>
            <person name="Grigoriev I."/>
            <person name="Riley R."/>
            <person name="Granchi Z."/>
        </authorList>
    </citation>
    <scope>NUCLEOTIDE SEQUENCE [LARGE SCALE GENOMIC DNA]</scope>
    <source>
        <strain evidence="1 2">CBS 132785</strain>
    </source>
</reference>
<accession>A0A1Q5UQL8</accession>
<evidence type="ECO:0000313" key="1">
    <source>
        <dbReference type="EMBL" id="OKP14761.1"/>
    </source>
</evidence>
<dbReference type="Proteomes" id="UP000186955">
    <property type="component" value="Unassembled WGS sequence"/>
</dbReference>
<gene>
    <name evidence="1" type="ORF">PENSUB_5825</name>
</gene>
<dbReference type="EMBL" id="MNBE01000058">
    <property type="protein sequence ID" value="OKP14761.1"/>
    <property type="molecule type" value="Genomic_DNA"/>
</dbReference>
<name>A0A1Q5UQL8_9EURO</name>
<keyword evidence="2" id="KW-1185">Reference proteome</keyword>
<evidence type="ECO:0000313" key="2">
    <source>
        <dbReference type="Proteomes" id="UP000186955"/>
    </source>
</evidence>
<dbReference type="STRING" id="1316194.A0A1Q5UQL8"/>